<dbReference type="AlphaFoldDB" id="A0AAE3MIN9"/>
<comment type="caution">
    <text evidence="3">The sequence shown here is derived from an EMBL/GenBank/DDBJ whole genome shotgun (WGS) entry which is preliminary data.</text>
</comment>
<dbReference type="EMBL" id="JAPFQP010000001">
    <property type="protein sequence ID" value="MCX2718138.1"/>
    <property type="molecule type" value="Genomic_DNA"/>
</dbReference>
<keyword evidence="4" id="KW-1185">Reference proteome</keyword>
<name>A0AAE3MIN9_9FLAO</name>
<proteinExistence type="predicted"/>
<gene>
    <name evidence="3" type="ORF">OO016_00870</name>
</gene>
<organism evidence="3 4">
    <name type="scientific">Lentiprolixibacter aurantiacus</name>
    <dbReference type="NCBI Taxonomy" id="2993939"/>
    <lineage>
        <taxon>Bacteria</taxon>
        <taxon>Pseudomonadati</taxon>
        <taxon>Bacteroidota</taxon>
        <taxon>Flavobacteriia</taxon>
        <taxon>Flavobacteriales</taxon>
        <taxon>Flavobacteriaceae</taxon>
        <taxon>Lentiprolixibacter</taxon>
    </lineage>
</organism>
<evidence type="ECO:0000313" key="3">
    <source>
        <dbReference type="EMBL" id="MCX2718138.1"/>
    </source>
</evidence>
<feature type="domain" description="DUF547" evidence="2">
    <location>
        <begin position="79"/>
        <end position="185"/>
    </location>
</feature>
<dbReference type="PANTHER" id="PTHR46361:SF3">
    <property type="entry name" value="ELECTRON CARRIER_ PROTEIN DISULFIDE OXIDOREDUCTASE"/>
    <property type="match status" value="1"/>
</dbReference>
<dbReference type="InterPro" id="IPR006869">
    <property type="entry name" value="DUF547"/>
</dbReference>
<dbReference type="RefSeq" id="WP_266010135.1">
    <property type="nucleotide sequence ID" value="NZ_JAPFQP010000001.1"/>
</dbReference>
<dbReference type="PANTHER" id="PTHR46361">
    <property type="entry name" value="ELECTRON CARRIER/ PROTEIN DISULFIDE OXIDOREDUCTASE"/>
    <property type="match status" value="1"/>
</dbReference>
<accession>A0AAE3MIN9</accession>
<evidence type="ECO:0000259" key="2">
    <source>
        <dbReference type="Pfam" id="PF04784"/>
    </source>
</evidence>
<keyword evidence="1" id="KW-0732">Signal</keyword>
<dbReference type="Pfam" id="PF04784">
    <property type="entry name" value="DUF547"/>
    <property type="match status" value="1"/>
</dbReference>
<reference evidence="3" key="1">
    <citation type="submission" date="2022-11" db="EMBL/GenBank/DDBJ databases">
        <title>The characterization of three novel Bacteroidetes species and genomic analysis of their roles in tidal elemental geochemical cycles.</title>
        <authorList>
            <person name="Ma K.-J."/>
        </authorList>
    </citation>
    <scope>NUCLEOTIDE SEQUENCE</scope>
    <source>
        <strain evidence="3">M415</strain>
    </source>
</reference>
<feature type="chain" id="PRO_5042080482" evidence="1">
    <location>
        <begin position="26"/>
        <end position="247"/>
    </location>
</feature>
<dbReference type="Proteomes" id="UP001207116">
    <property type="component" value="Unassembled WGS sequence"/>
</dbReference>
<feature type="signal peptide" evidence="1">
    <location>
        <begin position="1"/>
        <end position="25"/>
    </location>
</feature>
<protein>
    <submittedName>
        <fullName evidence="3">DUF547 domain-containing protein</fullName>
    </submittedName>
</protein>
<evidence type="ECO:0000256" key="1">
    <source>
        <dbReference type="SAM" id="SignalP"/>
    </source>
</evidence>
<sequence>MNQKGIYFLLFCVFFNAFSPLSLTAQDTTEKSTTISHKLWGELLEKHVDEHGNVDYYSFRKNIDILDKYLQYLALNEPLDNWSRADSLAYYINLYNAATVKLILQHYAVGSIQEIKQPWGRKWIRVGEHELSLNQIEHKILRKMHEPRIHFAINCASASCPKLLNIPFAAQNIEEQLEQATHAFINDPQKNQINPDSIVLSALFKWYKNDFTENGSLLGYISRYTGISYPKNAKIKYLKYNWSLNAQ</sequence>
<evidence type="ECO:0000313" key="4">
    <source>
        <dbReference type="Proteomes" id="UP001207116"/>
    </source>
</evidence>